<dbReference type="EMBL" id="JARYMX010000006">
    <property type="protein sequence ID" value="KAJ9544720.1"/>
    <property type="molecule type" value="Genomic_DNA"/>
</dbReference>
<gene>
    <name evidence="2" type="ORF">OSB04_024427</name>
</gene>
<evidence type="ECO:0000259" key="1">
    <source>
        <dbReference type="Pfam" id="PF13963"/>
    </source>
</evidence>
<protein>
    <recommendedName>
        <fullName evidence="1">Transposase-associated domain-containing protein</fullName>
    </recommendedName>
</protein>
<accession>A0AA38SYE9</accession>
<dbReference type="Pfam" id="PF13963">
    <property type="entry name" value="Transpos_assoc"/>
    <property type="match status" value="1"/>
</dbReference>
<dbReference type="AlphaFoldDB" id="A0AA38SYE9"/>
<evidence type="ECO:0000313" key="3">
    <source>
        <dbReference type="Proteomes" id="UP001172457"/>
    </source>
</evidence>
<comment type="caution">
    <text evidence="2">The sequence shown here is derived from an EMBL/GenBank/DDBJ whole genome shotgun (WGS) entry which is preliminary data.</text>
</comment>
<name>A0AA38SYE9_9ASTR</name>
<sequence>MDPLNTTEKIKIPCPCMSCLNHYSLDVDEVDHHLFSKGIDPNYTNWTKHGEKDEPSRSVPVNVDHDDLHIEDFADSTTGILADALETIEMVQVTEENFLEEHEKFQALLEDAESPYTKGAPTLQSCLQWFNCST</sequence>
<dbReference type="Proteomes" id="UP001172457">
    <property type="component" value="Chromosome 6"/>
</dbReference>
<feature type="domain" description="Transposase-associated" evidence="1">
    <location>
        <begin position="7"/>
        <end position="51"/>
    </location>
</feature>
<evidence type="ECO:0000313" key="2">
    <source>
        <dbReference type="EMBL" id="KAJ9544720.1"/>
    </source>
</evidence>
<proteinExistence type="predicted"/>
<dbReference type="InterPro" id="IPR029480">
    <property type="entry name" value="Transpos_assoc"/>
</dbReference>
<keyword evidence="3" id="KW-1185">Reference proteome</keyword>
<reference evidence="2" key="1">
    <citation type="submission" date="2023-03" db="EMBL/GenBank/DDBJ databases">
        <title>Chromosome-scale reference genome and RAD-based genetic map of yellow starthistle (Centaurea solstitialis) reveal putative structural variation and QTLs associated with invader traits.</title>
        <authorList>
            <person name="Reatini B."/>
            <person name="Cang F.A."/>
            <person name="Jiang Q."/>
            <person name="Mckibben M.T.W."/>
            <person name="Barker M.S."/>
            <person name="Rieseberg L.H."/>
            <person name="Dlugosch K.M."/>
        </authorList>
    </citation>
    <scope>NUCLEOTIDE SEQUENCE</scope>
    <source>
        <strain evidence="2">CAN-66</strain>
        <tissue evidence="2">Leaf</tissue>
    </source>
</reference>
<organism evidence="2 3">
    <name type="scientific">Centaurea solstitialis</name>
    <name type="common">yellow star-thistle</name>
    <dbReference type="NCBI Taxonomy" id="347529"/>
    <lineage>
        <taxon>Eukaryota</taxon>
        <taxon>Viridiplantae</taxon>
        <taxon>Streptophyta</taxon>
        <taxon>Embryophyta</taxon>
        <taxon>Tracheophyta</taxon>
        <taxon>Spermatophyta</taxon>
        <taxon>Magnoliopsida</taxon>
        <taxon>eudicotyledons</taxon>
        <taxon>Gunneridae</taxon>
        <taxon>Pentapetalae</taxon>
        <taxon>asterids</taxon>
        <taxon>campanulids</taxon>
        <taxon>Asterales</taxon>
        <taxon>Asteraceae</taxon>
        <taxon>Carduoideae</taxon>
        <taxon>Cardueae</taxon>
        <taxon>Centaureinae</taxon>
        <taxon>Centaurea</taxon>
    </lineage>
</organism>